<reference evidence="1 2" key="1">
    <citation type="submission" date="2020-08" db="EMBL/GenBank/DDBJ databases">
        <title>Genomic Encyclopedia of Type Strains, Phase IV (KMG-IV): sequencing the most valuable type-strain genomes for metagenomic binning, comparative biology and taxonomic classification.</title>
        <authorList>
            <person name="Goeker M."/>
        </authorList>
    </citation>
    <scope>NUCLEOTIDE SEQUENCE [LARGE SCALE GENOMIC DNA]</scope>
    <source>
        <strain evidence="1 2">DSM 45385</strain>
    </source>
</reference>
<proteinExistence type="predicted"/>
<evidence type="ECO:0000313" key="1">
    <source>
        <dbReference type="EMBL" id="MBB5079837.1"/>
    </source>
</evidence>
<protein>
    <submittedName>
        <fullName evidence="1">Uncharacterized protein</fullName>
    </submittedName>
</protein>
<gene>
    <name evidence="1" type="ORF">HNR40_005323</name>
</gene>
<name>A0A7W8A5A8_9ACTN</name>
<dbReference type="AlphaFoldDB" id="A0A7W8A5A8"/>
<keyword evidence="2" id="KW-1185">Reference proteome</keyword>
<evidence type="ECO:0000313" key="2">
    <source>
        <dbReference type="Proteomes" id="UP000568380"/>
    </source>
</evidence>
<dbReference type="RefSeq" id="WP_184965783.1">
    <property type="nucleotide sequence ID" value="NZ_JACHIN010000007.1"/>
</dbReference>
<dbReference type="Proteomes" id="UP000568380">
    <property type="component" value="Unassembled WGS sequence"/>
</dbReference>
<organism evidence="1 2">
    <name type="scientific">Nonomuraea endophytica</name>
    <dbReference type="NCBI Taxonomy" id="714136"/>
    <lineage>
        <taxon>Bacteria</taxon>
        <taxon>Bacillati</taxon>
        <taxon>Actinomycetota</taxon>
        <taxon>Actinomycetes</taxon>
        <taxon>Streptosporangiales</taxon>
        <taxon>Streptosporangiaceae</taxon>
        <taxon>Nonomuraea</taxon>
    </lineage>
</organism>
<sequence>MRLTFLGKSSGGGQSPTLYSTDQGSYIVQGWIVTDSSILSRLHMADEETCIEIPAVLMAHLEKDGIIGEVTNIAPPIVYVKENGNYVVQGKRVDDADTLAQMDIPDHETCVELIKARIIALVQAD</sequence>
<dbReference type="EMBL" id="JACHIN010000007">
    <property type="protein sequence ID" value="MBB5079837.1"/>
    <property type="molecule type" value="Genomic_DNA"/>
</dbReference>
<comment type="caution">
    <text evidence="1">The sequence shown here is derived from an EMBL/GenBank/DDBJ whole genome shotgun (WGS) entry which is preliminary data.</text>
</comment>
<accession>A0A7W8A5A8</accession>